<reference evidence="2 3" key="1">
    <citation type="submission" date="2019-08" db="EMBL/GenBank/DDBJ databases">
        <title>Ulvibacter marinistellae sp. nov., isolated from a starfish, Patiria pectinifera.</title>
        <authorList>
            <person name="Kawano K."/>
            <person name="Ushijima N."/>
            <person name="Kihara M."/>
            <person name="Itoh H."/>
        </authorList>
    </citation>
    <scope>NUCLEOTIDE SEQUENCE [LARGE SCALE GENOMIC DNA]</scope>
    <source>
        <strain evidence="2 3">KK4</strain>
    </source>
</reference>
<gene>
    <name evidence="2" type="ORF">ULMS_14280</name>
</gene>
<dbReference type="AlphaFoldDB" id="A0A5J4FVB9"/>
<dbReference type="InterPro" id="IPR036102">
    <property type="entry name" value="OsmC/Ohrsf"/>
</dbReference>
<dbReference type="InterPro" id="IPR029058">
    <property type="entry name" value="AB_hydrolase_fold"/>
</dbReference>
<dbReference type="RefSeq" id="WP_151893864.1">
    <property type="nucleotide sequence ID" value="NZ_BKCF01000002.1"/>
</dbReference>
<dbReference type="EMBL" id="BKCF01000002">
    <property type="protein sequence ID" value="GEQ85920.1"/>
    <property type="molecule type" value="Genomic_DNA"/>
</dbReference>
<dbReference type="OrthoDB" id="9791538at2"/>
<evidence type="ECO:0000313" key="3">
    <source>
        <dbReference type="Proteomes" id="UP000326994"/>
    </source>
</evidence>
<feature type="domain" description="AB hydrolase-1" evidence="1">
    <location>
        <begin position="33"/>
        <end position="180"/>
    </location>
</feature>
<dbReference type="Pfam" id="PF12697">
    <property type="entry name" value="Abhydrolase_6"/>
    <property type="match status" value="1"/>
</dbReference>
<evidence type="ECO:0000259" key="1">
    <source>
        <dbReference type="Pfam" id="PF12697"/>
    </source>
</evidence>
<name>A0A5J4FVB9_9FLAO</name>
<dbReference type="Pfam" id="PF02566">
    <property type="entry name" value="OsmC"/>
    <property type="match status" value="1"/>
</dbReference>
<dbReference type="Gene3D" id="3.40.50.1820">
    <property type="entry name" value="alpha/beta hydrolase"/>
    <property type="match status" value="1"/>
</dbReference>
<dbReference type="Proteomes" id="UP000326994">
    <property type="component" value="Unassembled WGS sequence"/>
</dbReference>
<dbReference type="InterPro" id="IPR000073">
    <property type="entry name" value="AB_hydrolase_1"/>
</dbReference>
<dbReference type="SUPFAM" id="SSF82784">
    <property type="entry name" value="OsmC-like"/>
    <property type="match status" value="1"/>
</dbReference>
<dbReference type="InterPro" id="IPR003718">
    <property type="entry name" value="OsmC/Ohr_fam"/>
</dbReference>
<dbReference type="SUPFAM" id="SSF53474">
    <property type="entry name" value="alpha/beta-Hydrolases"/>
    <property type="match status" value="1"/>
</dbReference>
<dbReference type="Gene3D" id="3.30.300.20">
    <property type="match status" value="1"/>
</dbReference>
<dbReference type="InterPro" id="IPR015946">
    <property type="entry name" value="KH_dom-like_a/b"/>
</dbReference>
<dbReference type="PANTHER" id="PTHR39624:SF2">
    <property type="entry name" value="OSMC-LIKE PROTEIN"/>
    <property type="match status" value="1"/>
</dbReference>
<comment type="caution">
    <text evidence="2">The sequence shown here is derived from an EMBL/GenBank/DDBJ whole genome shotgun (WGS) entry which is preliminary data.</text>
</comment>
<evidence type="ECO:0000313" key="2">
    <source>
        <dbReference type="EMBL" id="GEQ85920.1"/>
    </source>
</evidence>
<sequence>MKSSKITFTNAQGTTLSGRLDLPLEQEPHNFAIFAHCFTCTKDFSAVRNVSKALASEGFGVLRFDFTGLGDSDGDFADTNFSSNVADLVEAANFLAREHKAPSLLVGHSLGGAAAIFAASEIPSVLALATIGAPSNPVHVKKQFGHQANVIENDGQANVTLAGRDFIFKKQFFDDLDQQSCEAAAAKLDGKALLILHSPQDATVSIKNAEEIYHAAKHPKSFVTLDGSEHLLIDKKNASYVGKVIAGWAARYIEVPLPDVIKSTHQVVASLDDEDGFTTLLKLGSHYMKADEPVRVGGNDYGPTPYELLAGSLSACTAMTIQMYAKRKGWLIENVEVHTSYSRDYAADCEACEESESNKIDTFHREIKLIGDFDEKQRKRLLQIADKCPVHKTLHSETQIITALV</sequence>
<dbReference type="PANTHER" id="PTHR39624">
    <property type="entry name" value="PROTEIN INVOLVED IN RIMO-MEDIATED BETA-METHYLTHIOLATION OF RIBOSOMAL PROTEIN S12 YCAO"/>
    <property type="match status" value="1"/>
</dbReference>
<protein>
    <submittedName>
        <fullName evidence="2">Osmotically inducible protein C</fullName>
    </submittedName>
</protein>
<keyword evidence="3" id="KW-1185">Reference proteome</keyword>
<accession>A0A5J4FVB9</accession>
<proteinExistence type="predicted"/>
<organism evidence="2 3">
    <name type="scientific">Patiriisocius marinistellae</name>
    <dbReference type="NCBI Taxonomy" id="2494560"/>
    <lineage>
        <taxon>Bacteria</taxon>
        <taxon>Pseudomonadati</taxon>
        <taxon>Bacteroidota</taxon>
        <taxon>Flavobacteriia</taxon>
        <taxon>Flavobacteriales</taxon>
        <taxon>Flavobacteriaceae</taxon>
        <taxon>Patiriisocius</taxon>
    </lineage>
</organism>